<dbReference type="InterPro" id="IPR013783">
    <property type="entry name" value="Ig-like_fold"/>
</dbReference>
<name>A0A2V2MR01_9EURY</name>
<gene>
    <name evidence="2" type="ORF">DK846_16720</name>
</gene>
<organism evidence="2 3">
    <name type="scientific">Methanospirillum lacunae</name>
    <dbReference type="NCBI Taxonomy" id="668570"/>
    <lineage>
        <taxon>Archaea</taxon>
        <taxon>Methanobacteriati</taxon>
        <taxon>Methanobacteriota</taxon>
        <taxon>Stenosarchaea group</taxon>
        <taxon>Methanomicrobia</taxon>
        <taxon>Methanomicrobiales</taxon>
        <taxon>Methanospirillaceae</taxon>
        <taxon>Methanospirillum</taxon>
    </lineage>
</organism>
<accession>A0A2V2MR01</accession>
<feature type="transmembrane region" description="Helical" evidence="1">
    <location>
        <begin position="350"/>
        <end position="370"/>
    </location>
</feature>
<evidence type="ECO:0008006" key="4">
    <source>
        <dbReference type="Google" id="ProtNLM"/>
    </source>
</evidence>
<protein>
    <recommendedName>
        <fullName evidence="4">S-layer protein</fullName>
    </recommendedName>
</protein>
<keyword evidence="1" id="KW-1133">Transmembrane helix</keyword>
<dbReference type="Gene3D" id="2.60.40.10">
    <property type="entry name" value="Immunoglobulins"/>
    <property type="match status" value="2"/>
</dbReference>
<sequence length="380" mass="40688">MIIQDYKVTPTVLTPGEKGTLTVTLKSVTSGTKTSSVTSGSDTTSLSSPVIPYIDSVTFKSKDIDLLSTDSKFEGNIGPDQAIPVTFYIQAPQKTGLYFPEIWIRVRDGQSLKYPVPVNVGTQLSVLRTPTLSLENSFPSMVKPGTKIDGNITIKNEGSSQADNIQVMINGTPPSVIASGISSFQIEQLAAGQSVTRDLSLLVDKNIQAGLVEVPVRMKYAQIDGSSVEQLGSIGIDVRGNAELGITAVETTPSRVSQKQAFDLMIRVQNTGTGDAKAVSAKIDLPIVGTKEAFVGKIKPGNDAPATFILEGAPAGDYKYKAIITWTDDWGEHSFTRELSQGIPGSDDSGSTILGVIILVVIGAGVFWYWRRKNNPDEME</sequence>
<dbReference type="PANTHER" id="PTHR35902:SF3">
    <property type="entry name" value="NPCBM-ASSOCIATED, NEW3 DOMAIN OF ALPHA-GALACTOSIDASE"/>
    <property type="match status" value="1"/>
</dbReference>
<dbReference type="Proteomes" id="UP000245657">
    <property type="component" value="Unassembled WGS sequence"/>
</dbReference>
<dbReference type="EMBL" id="QGMY01000018">
    <property type="protein sequence ID" value="PWR69819.1"/>
    <property type="molecule type" value="Genomic_DNA"/>
</dbReference>
<evidence type="ECO:0000313" key="2">
    <source>
        <dbReference type="EMBL" id="PWR69819.1"/>
    </source>
</evidence>
<reference evidence="2 3" key="1">
    <citation type="submission" date="2018-05" db="EMBL/GenBank/DDBJ databases">
        <title>Draft genome of Methanospirillum lacunae Ki8-1.</title>
        <authorList>
            <person name="Dueholm M.S."/>
            <person name="Nielsen P.H."/>
            <person name="Bakmann L.F."/>
            <person name="Otzen D.E."/>
        </authorList>
    </citation>
    <scope>NUCLEOTIDE SEQUENCE [LARGE SCALE GENOMIC DNA]</scope>
    <source>
        <strain evidence="2 3">Ki8-1</strain>
    </source>
</reference>
<keyword evidence="1" id="KW-0472">Membrane</keyword>
<comment type="caution">
    <text evidence="2">The sequence shown here is derived from an EMBL/GenBank/DDBJ whole genome shotgun (WGS) entry which is preliminary data.</text>
</comment>
<dbReference type="PANTHER" id="PTHR35902">
    <property type="entry name" value="S-LAYER DOMAIN-LIKE PROTEIN-RELATED"/>
    <property type="match status" value="1"/>
</dbReference>
<dbReference type="AlphaFoldDB" id="A0A2V2MR01"/>
<dbReference type="RefSeq" id="WP_109970143.1">
    <property type="nucleotide sequence ID" value="NZ_CP176093.1"/>
</dbReference>
<dbReference type="GeneID" id="97550079"/>
<keyword evidence="3" id="KW-1185">Reference proteome</keyword>
<evidence type="ECO:0000313" key="3">
    <source>
        <dbReference type="Proteomes" id="UP000245657"/>
    </source>
</evidence>
<keyword evidence="1" id="KW-0812">Transmembrane</keyword>
<proteinExistence type="predicted"/>
<evidence type="ECO:0000256" key="1">
    <source>
        <dbReference type="SAM" id="Phobius"/>
    </source>
</evidence>